<keyword evidence="2" id="KW-1185">Reference proteome</keyword>
<organism evidence="1 2">
    <name type="scientific">Orchesella cincta</name>
    <name type="common">Springtail</name>
    <name type="synonym">Podura cincta</name>
    <dbReference type="NCBI Taxonomy" id="48709"/>
    <lineage>
        <taxon>Eukaryota</taxon>
        <taxon>Metazoa</taxon>
        <taxon>Ecdysozoa</taxon>
        <taxon>Arthropoda</taxon>
        <taxon>Hexapoda</taxon>
        <taxon>Collembola</taxon>
        <taxon>Entomobryomorpha</taxon>
        <taxon>Entomobryoidea</taxon>
        <taxon>Orchesellidae</taxon>
        <taxon>Orchesellinae</taxon>
        <taxon>Orchesella</taxon>
    </lineage>
</organism>
<feature type="non-terminal residue" evidence="1">
    <location>
        <position position="52"/>
    </location>
</feature>
<sequence>MDFAIITMASFFPNVFVSVNSYKLETFLFYLSTIILKPQELQGGDDDCIVQH</sequence>
<name>A0A1D2MC78_ORCCI</name>
<comment type="caution">
    <text evidence="1">The sequence shown here is derived from an EMBL/GenBank/DDBJ whole genome shotgun (WGS) entry which is preliminary data.</text>
</comment>
<gene>
    <name evidence="1" type="ORF">Ocin01_16188</name>
</gene>
<evidence type="ECO:0000313" key="2">
    <source>
        <dbReference type="Proteomes" id="UP000094527"/>
    </source>
</evidence>
<dbReference type="EMBL" id="LJIJ01001935">
    <property type="protein sequence ID" value="ODM90494.1"/>
    <property type="molecule type" value="Genomic_DNA"/>
</dbReference>
<evidence type="ECO:0000313" key="1">
    <source>
        <dbReference type="EMBL" id="ODM90494.1"/>
    </source>
</evidence>
<protein>
    <submittedName>
        <fullName evidence="1">Uncharacterized protein</fullName>
    </submittedName>
</protein>
<accession>A0A1D2MC78</accession>
<reference evidence="1 2" key="1">
    <citation type="journal article" date="2016" name="Genome Biol. Evol.">
        <title>Gene Family Evolution Reflects Adaptation to Soil Environmental Stressors in the Genome of the Collembolan Orchesella cincta.</title>
        <authorList>
            <person name="Faddeeva-Vakhrusheva A."/>
            <person name="Derks M.F."/>
            <person name="Anvar S.Y."/>
            <person name="Agamennone V."/>
            <person name="Suring W."/>
            <person name="Smit S."/>
            <person name="van Straalen N.M."/>
            <person name="Roelofs D."/>
        </authorList>
    </citation>
    <scope>NUCLEOTIDE SEQUENCE [LARGE SCALE GENOMIC DNA]</scope>
    <source>
        <tissue evidence="1">Mixed pool</tissue>
    </source>
</reference>
<proteinExistence type="predicted"/>
<dbReference type="AlphaFoldDB" id="A0A1D2MC78"/>
<dbReference type="Proteomes" id="UP000094527">
    <property type="component" value="Unassembled WGS sequence"/>
</dbReference>